<dbReference type="InterPro" id="IPR002347">
    <property type="entry name" value="SDR_fam"/>
</dbReference>
<evidence type="ECO:0000313" key="3">
    <source>
        <dbReference type="EMBL" id="QDT23990.1"/>
    </source>
</evidence>
<evidence type="ECO:0000313" key="4">
    <source>
        <dbReference type="Proteomes" id="UP000320421"/>
    </source>
</evidence>
<dbReference type="AlphaFoldDB" id="A0A517PX91"/>
<dbReference type="GO" id="GO:0016616">
    <property type="term" value="F:oxidoreductase activity, acting on the CH-OH group of donors, NAD or NADP as acceptor"/>
    <property type="evidence" value="ECO:0007669"/>
    <property type="project" value="TreeGrafter"/>
</dbReference>
<keyword evidence="4" id="KW-1185">Reference proteome</keyword>
<name>A0A517PX91_9PLAN</name>
<dbReference type="InterPro" id="IPR020904">
    <property type="entry name" value="Sc_DH/Rdtase_CS"/>
</dbReference>
<dbReference type="OrthoDB" id="266183at2"/>
<dbReference type="PRINTS" id="PR00081">
    <property type="entry name" value="GDHRDH"/>
</dbReference>
<dbReference type="EMBL" id="CP036266">
    <property type="protein sequence ID" value="QDT23990.1"/>
    <property type="molecule type" value="Genomic_DNA"/>
</dbReference>
<dbReference type="RefSeq" id="WP_145192224.1">
    <property type="nucleotide sequence ID" value="NZ_CP036266.1"/>
</dbReference>
<dbReference type="Gene3D" id="3.40.50.720">
    <property type="entry name" value="NAD(P)-binding Rossmann-like Domain"/>
    <property type="match status" value="1"/>
</dbReference>
<sequence>MPNQYQFQDQVVIITGAGNGIGRATAIMMAEAGAHVFAGDVKHLAENRELFERLGIVEVTCDVRQESDVQALIEQAVNQHGRIDVLVNNAGIGMVKQIHLVTEEEWNACIDTNLKGTFLGCKHAIKHMLTTGGGAIVNTASNAGLLPRAHDPVYSISKHAVVALTESLGLCHGKDNIRINCVCPGPVGETGMMNDDIARAVDPDGLTQSMINASPIAAANKRMISPQEVAAAICYLASKDALMVSGTALRIDGGKSLGVPPQAK</sequence>
<keyword evidence="3" id="KW-0560">Oxidoreductase</keyword>
<evidence type="ECO:0000256" key="2">
    <source>
        <dbReference type="RuleBase" id="RU000363"/>
    </source>
</evidence>
<dbReference type="FunFam" id="3.40.50.720:FF:000084">
    <property type="entry name" value="Short-chain dehydrogenase reductase"/>
    <property type="match status" value="1"/>
</dbReference>
<dbReference type="PANTHER" id="PTHR42760">
    <property type="entry name" value="SHORT-CHAIN DEHYDROGENASES/REDUCTASES FAMILY MEMBER"/>
    <property type="match status" value="1"/>
</dbReference>
<dbReference type="PRINTS" id="PR00080">
    <property type="entry name" value="SDRFAMILY"/>
</dbReference>
<dbReference type="CDD" id="cd05233">
    <property type="entry name" value="SDR_c"/>
    <property type="match status" value="1"/>
</dbReference>
<dbReference type="Proteomes" id="UP000320421">
    <property type="component" value="Chromosome"/>
</dbReference>
<protein>
    <submittedName>
        <fullName evidence="3">Levodione reductase</fullName>
        <ecNumber evidence="3">1.1.1.-</ecNumber>
    </submittedName>
</protein>
<dbReference type="PROSITE" id="PS00061">
    <property type="entry name" value="ADH_SHORT"/>
    <property type="match status" value="1"/>
</dbReference>
<dbReference type="EC" id="1.1.1.-" evidence="3"/>
<evidence type="ECO:0000256" key="1">
    <source>
        <dbReference type="ARBA" id="ARBA00006484"/>
    </source>
</evidence>
<organism evidence="3 4">
    <name type="scientific">Gimesia chilikensis</name>
    <dbReference type="NCBI Taxonomy" id="2605989"/>
    <lineage>
        <taxon>Bacteria</taxon>
        <taxon>Pseudomonadati</taxon>
        <taxon>Planctomycetota</taxon>
        <taxon>Planctomycetia</taxon>
        <taxon>Planctomycetales</taxon>
        <taxon>Planctomycetaceae</taxon>
        <taxon>Gimesia</taxon>
    </lineage>
</organism>
<proteinExistence type="inferred from homology"/>
<dbReference type="InterPro" id="IPR036291">
    <property type="entry name" value="NAD(P)-bd_dom_sf"/>
</dbReference>
<dbReference type="SUPFAM" id="SSF51735">
    <property type="entry name" value="NAD(P)-binding Rossmann-fold domains"/>
    <property type="match status" value="1"/>
</dbReference>
<gene>
    <name evidence="3" type="primary">lvr</name>
    <name evidence="3" type="ORF">HG66A1_58160</name>
</gene>
<comment type="similarity">
    <text evidence="1 2">Belongs to the short-chain dehydrogenases/reductases (SDR) family.</text>
</comment>
<reference evidence="3 4" key="1">
    <citation type="submission" date="2019-02" db="EMBL/GenBank/DDBJ databases">
        <title>Deep-cultivation of Planctomycetes and their phenomic and genomic characterization uncovers novel biology.</title>
        <authorList>
            <person name="Wiegand S."/>
            <person name="Jogler M."/>
            <person name="Boedeker C."/>
            <person name="Pinto D."/>
            <person name="Vollmers J."/>
            <person name="Rivas-Marin E."/>
            <person name="Kohn T."/>
            <person name="Peeters S.H."/>
            <person name="Heuer A."/>
            <person name="Rast P."/>
            <person name="Oberbeckmann S."/>
            <person name="Bunk B."/>
            <person name="Jeske O."/>
            <person name="Meyerdierks A."/>
            <person name="Storesund J.E."/>
            <person name="Kallscheuer N."/>
            <person name="Luecker S."/>
            <person name="Lage O.M."/>
            <person name="Pohl T."/>
            <person name="Merkel B.J."/>
            <person name="Hornburger P."/>
            <person name="Mueller R.-W."/>
            <person name="Bruemmer F."/>
            <person name="Labrenz M."/>
            <person name="Spormann A.M."/>
            <person name="Op den Camp H."/>
            <person name="Overmann J."/>
            <person name="Amann R."/>
            <person name="Jetten M.S.M."/>
            <person name="Mascher T."/>
            <person name="Medema M.H."/>
            <person name="Devos D.P."/>
            <person name="Kaster A.-K."/>
            <person name="Ovreas L."/>
            <person name="Rohde M."/>
            <person name="Galperin M.Y."/>
            <person name="Jogler C."/>
        </authorList>
    </citation>
    <scope>NUCLEOTIDE SEQUENCE [LARGE SCALE GENOMIC DNA]</scope>
    <source>
        <strain evidence="3 4">HG66A1</strain>
    </source>
</reference>
<dbReference type="Pfam" id="PF00106">
    <property type="entry name" value="adh_short"/>
    <property type="match status" value="1"/>
</dbReference>
<accession>A0A517PX91</accession>